<evidence type="ECO:0000259" key="1">
    <source>
        <dbReference type="Pfam" id="PF03781"/>
    </source>
</evidence>
<dbReference type="Gene3D" id="3.90.1580.10">
    <property type="entry name" value="paralog of FGE (formylglycine-generating enzyme)"/>
    <property type="match status" value="1"/>
</dbReference>
<sequence length="154" mass="17291">HAARAYCASEGARLPTWYEWEKAAAADDKRPDARDDPAWRERILRWYEQPGGRRLPAVGQNVNFWRVSDMHGSIYEWVEDFNGLFVATDSRAQGEQRTLATCGAAALSLGDRDNYTILMRIAMLVALNGNDAPQAMGFRCAKDAAKDTDVERKP</sequence>
<dbReference type="OrthoDB" id="9768004at2"/>
<dbReference type="InterPro" id="IPR042095">
    <property type="entry name" value="SUMF_sf"/>
</dbReference>
<dbReference type="InterPro" id="IPR016187">
    <property type="entry name" value="CTDL_fold"/>
</dbReference>
<protein>
    <recommendedName>
        <fullName evidence="1">Sulfatase-modifying factor enzyme-like domain-containing protein</fullName>
    </recommendedName>
</protein>
<feature type="non-terminal residue" evidence="2">
    <location>
        <position position="1"/>
    </location>
</feature>
<dbReference type="InterPro" id="IPR005532">
    <property type="entry name" value="SUMF_dom"/>
</dbReference>
<feature type="domain" description="Sulfatase-modifying factor enzyme-like" evidence="1">
    <location>
        <begin position="3"/>
        <end position="142"/>
    </location>
</feature>
<evidence type="ECO:0000313" key="2">
    <source>
        <dbReference type="EMBL" id="POZ61148.1"/>
    </source>
</evidence>
<dbReference type="AlphaFoldDB" id="A0A2S5DDT3"/>
<reference evidence="3" key="1">
    <citation type="submission" date="2018-02" db="EMBL/GenBank/DDBJ databases">
        <authorList>
            <person name="O'Hara-Hanley K."/>
            <person name="Soby S."/>
        </authorList>
    </citation>
    <scope>NUCLEOTIDE SEQUENCE [LARGE SCALE GENOMIC DNA]</scope>
    <source>
        <strain evidence="3">MWU14-2602</strain>
    </source>
</reference>
<comment type="caution">
    <text evidence="2">The sequence shown here is derived from an EMBL/GenBank/DDBJ whole genome shotgun (WGS) entry which is preliminary data.</text>
</comment>
<proteinExistence type="predicted"/>
<name>A0A2S5DDT3_9NEIS</name>
<gene>
    <name evidence="2" type="ORF">C2I19_15305</name>
</gene>
<evidence type="ECO:0000313" key="3">
    <source>
        <dbReference type="Proteomes" id="UP000237082"/>
    </source>
</evidence>
<keyword evidence="3" id="KW-1185">Reference proteome</keyword>
<dbReference type="Proteomes" id="UP000237082">
    <property type="component" value="Unassembled WGS sequence"/>
</dbReference>
<dbReference type="RefSeq" id="WP_158253729.1">
    <property type="nucleotide sequence ID" value="NZ_PQWB01000072.1"/>
</dbReference>
<accession>A0A2S5DDT3</accession>
<dbReference type="EMBL" id="PQWB01000072">
    <property type="protein sequence ID" value="POZ61148.1"/>
    <property type="molecule type" value="Genomic_DNA"/>
</dbReference>
<dbReference type="Pfam" id="PF03781">
    <property type="entry name" value="FGE-sulfatase"/>
    <property type="match status" value="1"/>
</dbReference>
<organism evidence="2 3">
    <name type="scientific">Chromobacterium alticapitis</name>
    <dbReference type="NCBI Taxonomy" id="2073169"/>
    <lineage>
        <taxon>Bacteria</taxon>
        <taxon>Pseudomonadati</taxon>
        <taxon>Pseudomonadota</taxon>
        <taxon>Betaproteobacteria</taxon>
        <taxon>Neisseriales</taxon>
        <taxon>Chromobacteriaceae</taxon>
        <taxon>Chromobacterium</taxon>
    </lineage>
</organism>
<dbReference type="SUPFAM" id="SSF56436">
    <property type="entry name" value="C-type lectin-like"/>
    <property type="match status" value="1"/>
</dbReference>